<evidence type="ECO:0000313" key="2">
    <source>
        <dbReference type="EMBL" id="GFS03439.1"/>
    </source>
</evidence>
<feature type="region of interest" description="Disordered" evidence="1">
    <location>
        <begin position="27"/>
        <end position="47"/>
    </location>
</feature>
<keyword evidence="3" id="KW-1185">Reference proteome</keyword>
<organism evidence="2 3">
    <name type="scientific">Elysia marginata</name>
    <dbReference type="NCBI Taxonomy" id="1093978"/>
    <lineage>
        <taxon>Eukaryota</taxon>
        <taxon>Metazoa</taxon>
        <taxon>Spiralia</taxon>
        <taxon>Lophotrochozoa</taxon>
        <taxon>Mollusca</taxon>
        <taxon>Gastropoda</taxon>
        <taxon>Heterobranchia</taxon>
        <taxon>Euthyneura</taxon>
        <taxon>Panpulmonata</taxon>
        <taxon>Sacoglossa</taxon>
        <taxon>Placobranchoidea</taxon>
        <taxon>Plakobranchidae</taxon>
        <taxon>Elysia</taxon>
    </lineage>
</organism>
<comment type="caution">
    <text evidence="2">The sequence shown here is derived from an EMBL/GenBank/DDBJ whole genome shotgun (WGS) entry which is preliminary data.</text>
</comment>
<dbReference type="EMBL" id="BMAT01009297">
    <property type="protein sequence ID" value="GFS03439.1"/>
    <property type="molecule type" value="Genomic_DNA"/>
</dbReference>
<reference evidence="2 3" key="1">
    <citation type="journal article" date="2021" name="Elife">
        <title>Chloroplast acquisition without the gene transfer in kleptoplastic sea slugs, Plakobranchus ocellatus.</title>
        <authorList>
            <person name="Maeda T."/>
            <person name="Takahashi S."/>
            <person name="Yoshida T."/>
            <person name="Shimamura S."/>
            <person name="Takaki Y."/>
            <person name="Nagai Y."/>
            <person name="Toyoda A."/>
            <person name="Suzuki Y."/>
            <person name="Arimoto A."/>
            <person name="Ishii H."/>
            <person name="Satoh N."/>
            <person name="Nishiyama T."/>
            <person name="Hasebe M."/>
            <person name="Maruyama T."/>
            <person name="Minagawa J."/>
            <person name="Obokata J."/>
            <person name="Shigenobu S."/>
        </authorList>
    </citation>
    <scope>NUCLEOTIDE SEQUENCE [LARGE SCALE GENOMIC DNA]</scope>
</reference>
<gene>
    <name evidence="2" type="ORF">ElyMa_004632100</name>
</gene>
<protein>
    <submittedName>
        <fullName evidence="2">Uncharacterized protein</fullName>
    </submittedName>
</protein>
<dbReference type="AlphaFoldDB" id="A0AAV4HZK9"/>
<accession>A0AAV4HZK9</accession>
<proteinExistence type="predicted"/>
<evidence type="ECO:0000256" key="1">
    <source>
        <dbReference type="SAM" id="MobiDB-lite"/>
    </source>
</evidence>
<dbReference type="Proteomes" id="UP000762676">
    <property type="component" value="Unassembled WGS sequence"/>
</dbReference>
<name>A0AAV4HZK9_9GAST</name>
<evidence type="ECO:0000313" key="3">
    <source>
        <dbReference type="Proteomes" id="UP000762676"/>
    </source>
</evidence>
<sequence length="149" mass="16536">MLKVKREGTRVGISKSLGRVDSPLASLSVPTGSEVRRTSKNYDTSAGNSRLRAVLDPDMTRAWSVEALAPPPGMVTSGRPLGKKRFFRKPNSMEGSWQLHCKVKSVFIERLSTIMLQSALHGFPDRPLPIKSPSELTEEQQTKRITIAY</sequence>